<evidence type="ECO:0000256" key="3">
    <source>
        <dbReference type="ARBA" id="ARBA00023121"/>
    </source>
</evidence>
<dbReference type="PANTHER" id="PTHR12704:SF2">
    <property type="entry name" value="GOLGI PHOSPHOPROTEIN 3 HOMOLOG SAURON"/>
    <property type="match status" value="1"/>
</dbReference>
<keyword evidence="4" id="KW-0472">Membrane</keyword>
<accession>A0ABW1LR65</accession>
<dbReference type="Pfam" id="PF05719">
    <property type="entry name" value="GPP34"/>
    <property type="match status" value="1"/>
</dbReference>
<dbReference type="InterPro" id="IPR038261">
    <property type="entry name" value="GPP34-like_sf"/>
</dbReference>
<dbReference type="Gene3D" id="1.10.3630.10">
    <property type="entry name" value="yeast vps74-n-term truncation variant domain like"/>
    <property type="match status" value="1"/>
</dbReference>
<dbReference type="EMBL" id="JBHSRJ010000009">
    <property type="protein sequence ID" value="MFC6045677.1"/>
    <property type="molecule type" value="Genomic_DNA"/>
</dbReference>
<keyword evidence="6" id="KW-1185">Reference proteome</keyword>
<reference evidence="6" key="1">
    <citation type="journal article" date="2019" name="Int. J. Syst. Evol. Microbiol.">
        <title>The Global Catalogue of Microorganisms (GCM) 10K type strain sequencing project: providing services to taxonomists for standard genome sequencing and annotation.</title>
        <authorList>
            <consortium name="The Broad Institute Genomics Platform"/>
            <consortium name="The Broad Institute Genome Sequencing Center for Infectious Disease"/>
            <person name="Wu L."/>
            <person name="Ma J."/>
        </authorList>
    </citation>
    <scope>NUCLEOTIDE SEQUENCE [LARGE SCALE GENOMIC DNA]</scope>
    <source>
        <strain evidence="6">CCUG 54522</strain>
    </source>
</reference>
<name>A0ABW1LR65_9ACTN</name>
<dbReference type="RefSeq" id="WP_379159312.1">
    <property type="nucleotide sequence ID" value="NZ_JBHSRJ010000009.1"/>
</dbReference>
<proteinExistence type="predicted"/>
<evidence type="ECO:0000313" key="5">
    <source>
        <dbReference type="EMBL" id="MFC6045677.1"/>
    </source>
</evidence>
<gene>
    <name evidence="5" type="ORF">ACFPYL_21510</name>
</gene>
<evidence type="ECO:0000256" key="2">
    <source>
        <dbReference type="ARBA" id="ARBA00023034"/>
    </source>
</evidence>
<comment type="subcellular location">
    <subcellularLocation>
        <location evidence="1">Golgi apparatus membrane</location>
        <topology evidence="1">Peripheral membrane protein</topology>
        <orientation evidence="1">Cytoplasmic side</orientation>
    </subcellularLocation>
</comment>
<protein>
    <submittedName>
        <fullName evidence="5">GPP34 family phosphoprotein</fullName>
    </submittedName>
</protein>
<comment type="caution">
    <text evidence="5">The sequence shown here is derived from an EMBL/GenBank/DDBJ whole genome shotgun (WGS) entry which is preliminary data.</text>
</comment>
<dbReference type="InterPro" id="IPR008628">
    <property type="entry name" value="GPP34-like"/>
</dbReference>
<organism evidence="5 6">
    <name type="scientific">Nocardioides hankookensis</name>
    <dbReference type="NCBI Taxonomy" id="443157"/>
    <lineage>
        <taxon>Bacteria</taxon>
        <taxon>Bacillati</taxon>
        <taxon>Actinomycetota</taxon>
        <taxon>Actinomycetes</taxon>
        <taxon>Propionibacteriales</taxon>
        <taxon>Nocardioidaceae</taxon>
        <taxon>Nocardioides</taxon>
    </lineage>
</organism>
<evidence type="ECO:0000313" key="6">
    <source>
        <dbReference type="Proteomes" id="UP001596135"/>
    </source>
</evidence>
<sequence length="227" mass="24106">MVTLIAEDLLLLLLDDESGKLTGTSYPQPALGGALLIELALSGAVEVGDKTSVWRTAKVRAVPEQPPEDPILRAAYDVVAEKERSAQDLVDRLGKGVRDRLADQLVERGILERRDDKVLGLFPRTRWPAVDSTHEDGVRRALTGALVQGQDPDERTAAIVALLHALDKAHKVVDHDGISSKQVRARAKEISEGAWAAKAVRDAINAAVAAMTAAVAASTAATTAATS</sequence>
<dbReference type="Proteomes" id="UP001596135">
    <property type="component" value="Unassembled WGS sequence"/>
</dbReference>
<evidence type="ECO:0000256" key="4">
    <source>
        <dbReference type="ARBA" id="ARBA00023136"/>
    </source>
</evidence>
<keyword evidence="2" id="KW-0333">Golgi apparatus</keyword>
<keyword evidence="3" id="KW-0446">Lipid-binding</keyword>
<evidence type="ECO:0000256" key="1">
    <source>
        <dbReference type="ARBA" id="ARBA00004255"/>
    </source>
</evidence>
<dbReference type="PANTHER" id="PTHR12704">
    <property type="entry name" value="TRANS-GOLGI PROTEIN GMX33"/>
    <property type="match status" value="1"/>
</dbReference>